<protein>
    <submittedName>
        <fullName evidence="1">Uncharacterized protein</fullName>
    </submittedName>
</protein>
<organism evidence="1 2">
    <name type="scientific">Streptomyces sanyensis</name>
    <dbReference type="NCBI Taxonomy" id="568869"/>
    <lineage>
        <taxon>Bacteria</taxon>
        <taxon>Bacillati</taxon>
        <taxon>Actinomycetota</taxon>
        <taxon>Actinomycetes</taxon>
        <taxon>Kitasatosporales</taxon>
        <taxon>Streptomycetaceae</taxon>
        <taxon>Streptomyces</taxon>
    </lineage>
</organism>
<reference evidence="2" key="1">
    <citation type="journal article" date="2019" name="Int. J. Syst. Evol. Microbiol.">
        <title>The Global Catalogue of Microorganisms (GCM) 10K type strain sequencing project: providing services to taxonomists for standard genome sequencing and annotation.</title>
        <authorList>
            <consortium name="The Broad Institute Genomics Platform"/>
            <consortium name="The Broad Institute Genome Sequencing Center for Infectious Disease"/>
            <person name="Wu L."/>
            <person name="Ma J."/>
        </authorList>
    </citation>
    <scope>NUCLEOTIDE SEQUENCE [LARGE SCALE GENOMIC DNA]</scope>
    <source>
        <strain evidence="2">JCM 18324</strain>
    </source>
</reference>
<dbReference type="EMBL" id="BAABJV010000004">
    <property type="protein sequence ID" value="GAA4775158.1"/>
    <property type="molecule type" value="Genomic_DNA"/>
</dbReference>
<gene>
    <name evidence="1" type="ORF">GCM10023329_24630</name>
</gene>
<evidence type="ECO:0000313" key="1">
    <source>
        <dbReference type="EMBL" id="GAA4775158.1"/>
    </source>
</evidence>
<comment type="caution">
    <text evidence="1">The sequence shown here is derived from an EMBL/GenBank/DDBJ whole genome shotgun (WGS) entry which is preliminary data.</text>
</comment>
<evidence type="ECO:0000313" key="2">
    <source>
        <dbReference type="Proteomes" id="UP001501147"/>
    </source>
</evidence>
<accession>A0ABP9A6H7</accession>
<keyword evidence="2" id="KW-1185">Reference proteome</keyword>
<proteinExistence type="predicted"/>
<dbReference type="Proteomes" id="UP001501147">
    <property type="component" value="Unassembled WGS sequence"/>
</dbReference>
<name>A0ABP9A6H7_9ACTN</name>
<sequence length="71" mass="7392">MRVDQQSEPSRVWGVHSRAPHLCRGWVPWKTGPGAALSSVPGATRGNMAAECTPDLQAAAGNGAKPGKTAR</sequence>